<dbReference type="GO" id="GO:0036228">
    <property type="term" value="P:protein localization to nuclear inner membrane"/>
    <property type="evidence" value="ECO:0007669"/>
    <property type="project" value="TreeGrafter"/>
</dbReference>
<keyword evidence="2" id="KW-0813">Transport</keyword>
<evidence type="ECO:0000256" key="2">
    <source>
        <dbReference type="ARBA" id="ARBA00022448"/>
    </source>
</evidence>
<dbReference type="InterPro" id="IPR024864">
    <property type="entry name" value="Nup54/Nup57/Nup44"/>
</dbReference>
<dbReference type="OrthoDB" id="6360598at2759"/>
<keyword evidence="4" id="KW-0175">Coiled coil</keyword>
<gene>
    <name evidence="6" type="ORF">NMOB1V02_LOCUS7683</name>
</gene>
<dbReference type="GO" id="GO:0044613">
    <property type="term" value="C:nuclear pore central transport channel"/>
    <property type="evidence" value="ECO:0007669"/>
    <property type="project" value="TreeGrafter"/>
</dbReference>
<dbReference type="GO" id="GO:0017056">
    <property type="term" value="F:structural constituent of nuclear pore"/>
    <property type="evidence" value="ECO:0007669"/>
    <property type="project" value="TreeGrafter"/>
</dbReference>
<protein>
    <recommendedName>
        <fullName evidence="5">Nucleoporin Nup54 alpha-helical domain-containing protein</fullName>
    </recommendedName>
</protein>
<feature type="coiled-coil region" evidence="4">
    <location>
        <begin position="661"/>
        <end position="693"/>
    </location>
</feature>
<proteinExistence type="predicted"/>
<dbReference type="AlphaFoldDB" id="A0A7R9GF02"/>
<evidence type="ECO:0000256" key="3">
    <source>
        <dbReference type="ARBA" id="ARBA00023242"/>
    </source>
</evidence>
<organism evidence="6">
    <name type="scientific">Notodromas monacha</name>
    <dbReference type="NCBI Taxonomy" id="399045"/>
    <lineage>
        <taxon>Eukaryota</taxon>
        <taxon>Metazoa</taxon>
        <taxon>Ecdysozoa</taxon>
        <taxon>Arthropoda</taxon>
        <taxon>Crustacea</taxon>
        <taxon>Oligostraca</taxon>
        <taxon>Ostracoda</taxon>
        <taxon>Podocopa</taxon>
        <taxon>Podocopida</taxon>
        <taxon>Cypridocopina</taxon>
        <taxon>Cypridoidea</taxon>
        <taxon>Cyprididae</taxon>
        <taxon>Notodromas</taxon>
    </lineage>
</organism>
<comment type="subcellular location">
    <subcellularLocation>
        <location evidence="1">Nucleus</location>
    </subcellularLocation>
</comment>
<evidence type="ECO:0000256" key="4">
    <source>
        <dbReference type="SAM" id="Coils"/>
    </source>
</evidence>
<evidence type="ECO:0000256" key="1">
    <source>
        <dbReference type="ARBA" id="ARBA00004123"/>
    </source>
</evidence>
<dbReference type="EMBL" id="OA883932">
    <property type="protein sequence ID" value="CAD7280019.1"/>
    <property type="molecule type" value="Genomic_DNA"/>
</dbReference>
<dbReference type="PANTHER" id="PTHR13000">
    <property type="entry name" value="NUCLEOPORIN P54"/>
    <property type="match status" value="1"/>
</dbReference>
<feature type="domain" description="Nucleoporin Nup54 alpha-helical" evidence="5">
    <location>
        <begin position="622"/>
        <end position="733"/>
    </location>
</feature>
<accession>A0A7R9GF02</accession>
<sequence length="849" mass="87777">MSGFSFGTTPAKPFGFGAAASTPSFGFGTSTTTAPTSFGFGSSAASAPSTSLFGAGSTPAFGATGTTQPFGATSAAQPAFGASTSQPFGSTNSAFGVAKPAGSAFGAFGSTATQPFGATSTGFGIGSTAPAFGAAASTAPSLNFGSGTTSGFGTGFGSAAPTASFGTSAPAFGATTTSAPAFGFGSNTGAFGSSAPTFGFGSTPATTASTFSFGTAAAKPAFGLGAPSTTSSLSSGFGASTGSTFGFGSTPSTGFGAAKPAATGFGFGATTTSAPSFGFGSTPVTTQSMFGSTTPAFGLGGAKTTGAGFGGFLSTTTTTAPSFGFGSTTTTPSFGFGSSTQGFGTGFGAKTPAASGFGFGAPTSTTSFLSNTAPSFGMGGAKPSFGFGAPSGPSFSGFGAGGTFGASQQQQQAAPGLGVSQPVTETDLSVLALTDSCKIFGDERDRILVKWNQLQAFWGHGKGFYSAHHQPVAFKPHNVFARFKAVAYFKLCGAKDSSGHVSLIINKPAREIELNQAQLQSEVMRAILGTSANLAQASIKVVIHDWKPLPNNKCEVVIYVIEKTSTGEFRRRTEVTISAKKLHERLRQQAAAQVLASSLSVEDVVYRCRLSDEQIEEYLKTPPRGIEPLTWEQGKKDNPDPANKLPQVLTGFDGLLERFRLQGIETQRQEAELDAVEQNIEEMVRKHSLLKTKADDLRIAQERFSLKVLRVLVMQEMVRKCGQGLKKEEEELLGPWISNLYAEIGAVREGDVFFKKEPGVLGDPVEAKEYFGLRARVNSIYSLSQMRPDDGFENSLRRQKLPIIHEACPDLNFALEAMSRAVLDLQTLVKTDLDALAEIRTKLDSRVQQ</sequence>
<dbReference type="Proteomes" id="UP000678499">
    <property type="component" value="Unassembled WGS sequence"/>
</dbReference>
<dbReference type="EMBL" id="CAJPEX010001895">
    <property type="protein sequence ID" value="CAG0920171.1"/>
    <property type="molecule type" value="Genomic_DNA"/>
</dbReference>
<dbReference type="Pfam" id="PF13874">
    <property type="entry name" value="Nup54"/>
    <property type="match status" value="1"/>
</dbReference>
<dbReference type="GO" id="GO:0006607">
    <property type="term" value="P:NLS-bearing protein import into nucleus"/>
    <property type="evidence" value="ECO:0007669"/>
    <property type="project" value="TreeGrafter"/>
</dbReference>
<dbReference type="PANTHER" id="PTHR13000:SF0">
    <property type="entry name" value="NUCLEOPORIN P54"/>
    <property type="match status" value="1"/>
</dbReference>
<keyword evidence="7" id="KW-1185">Reference proteome</keyword>
<keyword evidence="3" id="KW-0539">Nucleus</keyword>
<dbReference type="InterPro" id="IPR025712">
    <property type="entry name" value="Nup54_alpha-helical_dom"/>
</dbReference>
<evidence type="ECO:0000313" key="6">
    <source>
        <dbReference type="EMBL" id="CAD7280019.1"/>
    </source>
</evidence>
<reference evidence="6" key="1">
    <citation type="submission" date="2020-11" db="EMBL/GenBank/DDBJ databases">
        <authorList>
            <person name="Tran Van P."/>
        </authorList>
    </citation>
    <scope>NUCLEOTIDE SEQUENCE</scope>
</reference>
<name>A0A7R9GF02_9CRUS</name>
<evidence type="ECO:0000259" key="5">
    <source>
        <dbReference type="Pfam" id="PF13874"/>
    </source>
</evidence>
<dbReference type="Gene3D" id="1.20.5.490">
    <property type="entry name" value="Single helix bin"/>
    <property type="match status" value="1"/>
</dbReference>
<dbReference type="GO" id="GO:0006999">
    <property type="term" value="P:nuclear pore organization"/>
    <property type="evidence" value="ECO:0007669"/>
    <property type="project" value="TreeGrafter"/>
</dbReference>
<evidence type="ECO:0000313" key="7">
    <source>
        <dbReference type="Proteomes" id="UP000678499"/>
    </source>
</evidence>